<dbReference type="SMART" id="SM00876">
    <property type="entry name" value="BATS"/>
    <property type="match status" value="1"/>
</dbReference>
<dbReference type="InterPro" id="IPR010722">
    <property type="entry name" value="BATS_dom"/>
</dbReference>
<keyword evidence="9" id="KW-1185">Reference proteome</keyword>
<dbReference type="GO" id="GO:0051539">
    <property type="term" value="F:4 iron, 4 sulfur cluster binding"/>
    <property type="evidence" value="ECO:0007669"/>
    <property type="project" value="UniProtKB-KW"/>
</dbReference>
<dbReference type="InterPro" id="IPR013785">
    <property type="entry name" value="Aldolase_TIM"/>
</dbReference>
<organism evidence="8 9">
    <name type="scientific">Desulfuribacillus alkaliarsenatis</name>
    <dbReference type="NCBI Taxonomy" id="766136"/>
    <lineage>
        <taxon>Bacteria</taxon>
        <taxon>Bacillati</taxon>
        <taxon>Bacillota</taxon>
        <taxon>Desulfuribacillia</taxon>
        <taxon>Desulfuribacillales</taxon>
        <taxon>Desulfuribacillaceae</taxon>
        <taxon>Desulfuribacillus</taxon>
    </lineage>
</organism>
<keyword evidence="2" id="KW-0004">4Fe-4S</keyword>
<keyword evidence="3" id="KW-0949">S-adenosyl-L-methionine</keyword>
<evidence type="ECO:0000256" key="3">
    <source>
        <dbReference type="ARBA" id="ARBA00022691"/>
    </source>
</evidence>
<evidence type="ECO:0000256" key="5">
    <source>
        <dbReference type="ARBA" id="ARBA00023004"/>
    </source>
</evidence>
<dbReference type="EMBL" id="MIJE01000032">
    <property type="protein sequence ID" value="OEF96183.1"/>
    <property type="molecule type" value="Genomic_DNA"/>
</dbReference>
<dbReference type="OrthoDB" id="9801120at2"/>
<dbReference type="PANTHER" id="PTHR43583:SF1">
    <property type="entry name" value="2-IMINOACETATE SYNTHASE"/>
    <property type="match status" value="1"/>
</dbReference>
<dbReference type="GO" id="GO:0005506">
    <property type="term" value="F:iron ion binding"/>
    <property type="evidence" value="ECO:0007669"/>
    <property type="project" value="InterPro"/>
</dbReference>
<dbReference type="GO" id="GO:0003824">
    <property type="term" value="F:catalytic activity"/>
    <property type="evidence" value="ECO:0007669"/>
    <property type="project" value="InterPro"/>
</dbReference>
<gene>
    <name evidence="8" type="ORF">BHF68_08420</name>
</gene>
<dbReference type="SUPFAM" id="SSF102114">
    <property type="entry name" value="Radical SAM enzymes"/>
    <property type="match status" value="1"/>
</dbReference>
<evidence type="ECO:0000256" key="1">
    <source>
        <dbReference type="ARBA" id="ARBA00001966"/>
    </source>
</evidence>
<sequence length="368" mass="42235">MDFYRMSQQYDELNIERYLNSIDDQDVINAINKQHLNELDYLALLSPSADKYLEQMAKRARELTIQHFGRTIGLYTPLYLADYCVNQCAYCSFNSQQQFKRNKLTLQDLEKEAGAISKTGLKHILVLTGESRSKTPVSYIKECIVLLKKYFSSISIEIYPLDVEEYKELVDVGVDGLTIYQEVYNEEIYRQVHLKGPKKDYHYRLNAAERGCVAGMRSVNIGTLLGLGDFYSEAFYTGLHANYLQTKYIDVEVGVSLPRLRPFKGAFQPRTTVSDQQLVQMMLALRLYLPRVGINISTRETAKLRDAILPLGVTKMSAGVSTKVGGHSGNEEASNQFDISDERSVEEMMEMIYQNNYQPVLKDWHLFR</sequence>
<dbReference type="SFLD" id="SFLDF00301">
    <property type="entry name" value="2-iminoacetate_synthase_(ThiH)"/>
    <property type="match status" value="1"/>
</dbReference>
<proteinExistence type="predicted"/>
<comment type="caution">
    <text evidence="8">The sequence shown here is derived from an EMBL/GenBank/DDBJ whole genome shotgun (WGS) entry which is preliminary data.</text>
</comment>
<dbReference type="InterPro" id="IPR012726">
    <property type="entry name" value="ThiH"/>
</dbReference>
<evidence type="ECO:0000256" key="4">
    <source>
        <dbReference type="ARBA" id="ARBA00022723"/>
    </source>
</evidence>
<dbReference type="CDD" id="cd01335">
    <property type="entry name" value="Radical_SAM"/>
    <property type="match status" value="1"/>
</dbReference>
<dbReference type="Gene3D" id="3.20.20.70">
    <property type="entry name" value="Aldolase class I"/>
    <property type="match status" value="1"/>
</dbReference>
<evidence type="ECO:0000259" key="7">
    <source>
        <dbReference type="SMART" id="SM00876"/>
    </source>
</evidence>
<dbReference type="Pfam" id="PF04055">
    <property type="entry name" value="Radical_SAM"/>
    <property type="match status" value="1"/>
</dbReference>
<dbReference type="InterPro" id="IPR034428">
    <property type="entry name" value="ThiH/NoCL/HydG-like"/>
</dbReference>
<evidence type="ECO:0000256" key="2">
    <source>
        <dbReference type="ARBA" id="ARBA00022485"/>
    </source>
</evidence>
<dbReference type="RefSeq" id="WP_069643688.1">
    <property type="nucleotide sequence ID" value="NZ_MIJE01000032.1"/>
</dbReference>
<dbReference type="InterPro" id="IPR007197">
    <property type="entry name" value="rSAM"/>
</dbReference>
<reference evidence="8 9" key="1">
    <citation type="submission" date="2016-09" db="EMBL/GenBank/DDBJ databases">
        <title>Draft genome sequence for the type strain of Desulfuribacillus alkaliarsenatis AHT28, an obligately anaerobic, sulfidogenic bacterium isolated from Russian soda lake sediments.</title>
        <authorList>
            <person name="Abin C.A."/>
            <person name="Hollibaugh J.T."/>
        </authorList>
    </citation>
    <scope>NUCLEOTIDE SEQUENCE [LARGE SCALE GENOMIC DNA]</scope>
    <source>
        <strain evidence="8 9">AHT28</strain>
    </source>
</reference>
<accession>A0A1E5G0B0</accession>
<dbReference type="SFLD" id="SFLDG01081">
    <property type="entry name" value="cleavage_of_the_Ca-Cb_bond_in"/>
    <property type="match status" value="1"/>
</dbReference>
<dbReference type="SFLD" id="SFLDS00029">
    <property type="entry name" value="Radical_SAM"/>
    <property type="match status" value="1"/>
</dbReference>
<comment type="cofactor">
    <cofactor evidence="1">
        <name>[4Fe-4S] cluster</name>
        <dbReference type="ChEBI" id="CHEBI:49883"/>
    </cofactor>
</comment>
<dbReference type="PANTHER" id="PTHR43583">
    <property type="entry name" value="2-IMINOACETATE SYNTHASE"/>
    <property type="match status" value="1"/>
</dbReference>
<protein>
    <submittedName>
        <fullName evidence="8">Thiamine biosynthesis protein ThiH</fullName>
    </submittedName>
</protein>
<feature type="domain" description="Biotin and thiamin synthesis-associated" evidence="7">
    <location>
        <begin position="256"/>
        <end position="359"/>
    </location>
</feature>
<dbReference type="Pfam" id="PF06968">
    <property type="entry name" value="BATS"/>
    <property type="match status" value="1"/>
</dbReference>
<name>A0A1E5G0B0_9FIRM</name>
<dbReference type="NCBIfam" id="TIGR02351">
    <property type="entry name" value="thiH"/>
    <property type="match status" value="1"/>
</dbReference>
<evidence type="ECO:0000313" key="9">
    <source>
        <dbReference type="Proteomes" id="UP000094296"/>
    </source>
</evidence>
<dbReference type="InterPro" id="IPR058240">
    <property type="entry name" value="rSAM_sf"/>
</dbReference>
<evidence type="ECO:0000313" key="8">
    <source>
        <dbReference type="EMBL" id="OEF96183.1"/>
    </source>
</evidence>
<dbReference type="Proteomes" id="UP000094296">
    <property type="component" value="Unassembled WGS sequence"/>
</dbReference>
<dbReference type="AlphaFoldDB" id="A0A1E5G0B0"/>
<dbReference type="SFLD" id="SFLDG01060">
    <property type="entry name" value="BATS_domain_containing"/>
    <property type="match status" value="1"/>
</dbReference>
<keyword evidence="5" id="KW-0408">Iron</keyword>
<dbReference type="STRING" id="766136.BHF68_08420"/>
<keyword evidence="6" id="KW-0411">Iron-sulfur</keyword>
<evidence type="ECO:0000256" key="6">
    <source>
        <dbReference type="ARBA" id="ARBA00023014"/>
    </source>
</evidence>
<keyword evidence="4" id="KW-0479">Metal-binding</keyword>
<dbReference type="GO" id="GO:0009228">
    <property type="term" value="P:thiamine biosynthetic process"/>
    <property type="evidence" value="ECO:0007669"/>
    <property type="project" value="InterPro"/>
</dbReference>